<feature type="domain" description="Dynamin GTPase" evidence="1">
    <location>
        <begin position="41"/>
        <end position="217"/>
    </location>
</feature>
<name>A0A822XZE8_NELNU</name>
<dbReference type="AlphaFoldDB" id="A0A822XZE8"/>
<dbReference type="InterPro" id="IPR022812">
    <property type="entry name" value="Dynamin"/>
</dbReference>
<dbReference type="Gene3D" id="3.40.50.300">
    <property type="entry name" value="P-loop containing nucleotide triphosphate hydrolases"/>
    <property type="match status" value="1"/>
</dbReference>
<dbReference type="Pfam" id="PF00350">
    <property type="entry name" value="Dynamin_N"/>
    <property type="match status" value="1"/>
</dbReference>
<organism evidence="2 3">
    <name type="scientific">Nelumbo nucifera</name>
    <name type="common">Sacred lotus</name>
    <dbReference type="NCBI Taxonomy" id="4432"/>
    <lineage>
        <taxon>Eukaryota</taxon>
        <taxon>Viridiplantae</taxon>
        <taxon>Streptophyta</taxon>
        <taxon>Embryophyta</taxon>
        <taxon>Tracheophyta</taxon>
        <taxon>Spermatophyta</taxon>
        <taxon>Magnoliopsida</taxon>
        <taxon>Proteales</taxon>
        <taxon>Nelumbonaceae</taxon>
        <taxon>Nelumbo</taxon>
    </lineage>
</organism>
<dbReference type="EMBL" id="DUZY01000001">
    <property type="protein sequence ID" value="DAD24591.1"/>
    <property type="molecule type" value="Genomic_DNA"/>
</dbReference>
<dbReference type="GO" id="GO:0003924">
    <property type="term" value="F:GTPase activity"/>
    <property type="evidence" value="ECO:0007669"/>
    <property type="project" value="InterPro"/>
</dbReference>
<dbReference type="InterPro" id="IPR045063">
    <property type="entry name" value="Dynamin_N"/>
</dbReference>
<evidence type="ECO:0000259" key="1">
    <source>
        <dbReference type="SMART" id="SM00053"/>
    </source>
</evidence>
<evidence type="ECO:0000313" key="3">
    <source>
        <dbReference type="Proteomes" id="UP000607653"/>
    </source>
</evidence>
<reference evidence="2 3" key="1">
    <citation type="journal article" date="2020" name="Mol. Biol. Evol.">
        <title>Distinct Expression and Methylation Patterns for Genes with Different Fates following a Single Whole-Genome Duplication in Flowering Plants.</title>
        <authorList>
            <person name="Shi T."/>
            <person name="Rahmani R.S."/>
            <person name="Gugger P.F."/>
            <person name="Wang M."/>
            <person name="Li H."/>
            <person name="Zhang Y."/>
            <person name="Li Z."/>
            <person name="Wang Q."/>
            <person name="Van de Peer Y."/>
            <person name="Marchal K."/>
            <person name="Chen J."/>
        </authorList>
    </citation>
    <scope>NUCLEOTIDE SEQUENCE [LARGE SCALE GENOMIC DNA]</scope>
    <source>
        <tissue evidence="2">Leaf</tissue>
    </source>
</reference>
<dbReference type="InterPro" id="IPR001401">
    <property type="entry name" value="Dynamin_GTPase"/>
</dbReference>
<dbReference type="PRINTS" id="PR00195">
    <property type="entry name" value="DYNAMIN"/>
</dbReference>
<dbReference type="InterPro" id="IPR027417">
    <property type="entry name" value="P-loop_NTPase"/>
</dbReference>
<dbReference type="SMART" id="SM00053">
    <property type="entry name" value="DYNc"/>
    <property type="match status" value="1"/>
</dbReference>
<keyword evidence="3" id="KW-1185">Reference proteome</keyword>
<dbReference type="Proteomes" id="UP000607653">
    <property type="component" value="Unassembled WGS sequence"/>
</dbReference>
<dbReference type="PANTHER" id="PTHR11566">
    <property type="entry name" value="DYNAMIN"/>
    <property type="match status" value="1"/>
</dbReference>
<proteinExistence type="predicted"/>
<dbReference type="SUPFAM" id="SSF52540">
    <property type="entry name" value="P-loop containing nucleoside triphosphate hydrolases"/>
    <property type="match status" value="1"/>
</dbReference>
<gene>
    <name evidence="2" type="ORF">HUJ06_026055</name>
</gene>
<protein>
    <recommendedName>
        <fullName evidence="1">Dynamin GTPase domain-containing protein</fullName>
    </recommendedName>
</protein>
<accession>A0A822XZE8</accession>
<comment type="caution">
    <text evidence="2">The sequence shown here is derived from an EMBL/GenBank/DDBJ whole genome shotgun (WGS) entry which is preliminary data.</text>
</comment>
<evidence type="ECO:0000313" key="2">
    <source>
        <dbReference type="EMBL" id="DAD24591.1"/>
    </source>
</evidence>
<dbReference type="PANTHER" id="PTHR11566:SF173">
    <property type="entry name" value="DYNAMIN-RELATED PROTEIN 4C"/>
    <property type="match status" value="1"/>
</dbReference>
<dbReference type="GO" id="GO:0005525">
    <property type="term" value="F:GTP binding"/>
    <property type="evidence" value="ECO:0007669"/>
    <property type="project" value="InterPro"/>
</dbReference>
<sequence length="218" mass="24437">MDRVSINCKTTCIQEKMTRFGLREEDDELIHDAVPLYSTYSDQIRPLLDTVDQLCHLKTMKEGIELPTIVIIGDQSSSKSSVLESRTGISLPQGIGICTRVPLVMYLQHHSATDPELYLEYHDKKVDTNETHVRDAIAFPMVKKKGIIDLTMVDLPGITRVPILGQPQDIYEQISNIIMESITPKECIILNVLQLLLISQPANRLECLSALIPPARGC</sequence>